<dbReference type="SUPFAM" id="SSF48452">
    <property type="entry name" value="TPR-like"/>
    <property type="match status" value="1"/>
</dbReference>
<gene>
    <name evidence="3" type="ORF">SAMN04488038_10622</name>
</gene>
<dbReference type="Proteomes" id="UP000199233">
    <property type="component" value="Unassembled WGS sequence"/>
</dbReference>
<dbReference type="RefSeq" id="WP_093284664.1">
    <property type="nucleotide sequence ID" value="NZ_FOFS01000006.1"/>
</dbReference>
<dbReference type="AlphaFoldDB" id="A0A1H9FKV7"/>
<dbReference type="Gene3D" id="1.25.40.10">
    <property type="entry name" value="Tetratricopeptide repeat domain"/>
    <property type="match status" value="1"/>
</dbReference>
<evidence type="ECO:0000313" key="4">
    <source>
        <dbReference type="Proteomes" id="UP000199233"/>
    </source>
</evidence>
<feature type="repeat" description="TPR" evidence="1">
    <location>
        <begin position="216"/>
        <end position="249"/>
    </location>
</feature>
<feature type="domain" description="Peptidase C39-like" evidence="2">
    <location>
        <begin position="33"/>
        <end position="136"/>
    </location>
</feature>
<name>A0A1H9FKV7_9GAMM</name>
<dbReference type="InterPro" id="IPR039564">
    <property type="entry name" value="Peptidase_C39-like"/>
</dbReference>
<reference evidence="3 4" key="1">
    <citation type="submission" date="2016-10" db="EMBL/GenBank/DDBJ databases">
        <authorList>
            <person name="de Groot N.N."/>
        </authorList>
    </citation>
    <scope>NUCLEOTIDE SEQUENCE [LARGE SCALE GENOMIC DNA]</scope>
    <source>
        <strain evidence="3 4">DSM 25927</strain>
    </source>
</reference>
<protein>
    <submittedName>
        <fullName evidence="3">Peptidase_C39 like family protein</fullName>
    </submittedName>
</protein>
<evidence type="ECO:0000256" key="1">
    <source>
        <dbReference type="PROSITE-ProRule" id="PRU00339"/>
    </source>
</evidence>
<dbReference type="InterPro" id="IPR011990">
    <property type="entry name" value="TPR-like_helical_dom_sf"/>
</dbReference>
<dbReference type="NCBIfam" id="NF033920">
    <property type="entry name" value="C39_PA2778_fam"/>
    <property type="match status" value="1"/>
</dbReference>
<accession>A0A1H9FKV7</accession>
<evidence type="ECO:0000313" key="3">
    <source>
        <dbReference type="EMBL" id="SEQ38610.1"/>
    </source>
</evidence>
<proteinExistence type="predicted"/>
<dbReference type="Gene3D" id="3.90.70.10">
    <property type="entry name" value="Cysteine proteinases"/>
    <property type="match status" value="1"/>
</dbReference>
<dbReference type="Pfam" id="PF13529">
    <property type="entry name" value="Peptidase_C39_2"/>
    <property type="match status" value="1"/>
</dbReference>
<dbReference type="STRING" id="489703.SAMN04488038_10622"/>
<keyword evidence="1" id="KW-0802">TPR repeat</keyword>
<evidence type="ECO:0000259" key="2">
    <source>
        <dbReference type="Pfam" id="PF13529"/>
    </source>
</evidence>
<dbReference type="InterPro" id="IPR019734">
    <property type="entry name" value="TPR_rpt"/>
</dbReference>
<dbReference type="OrthoDB" id="5611441at2"/>
<organism evidence="3 4">
    <name type="scientific">Solimonas aquatica</name>
    <dbReference type="NCBI Taxonomy" id="489703"/>
    <lineage>
        <taxon>Bacteria</taxon>
        <taxon>Pseudomonadati</taxon>
        <taxon>Pseudomonadota</taxon>
        <taxon>Gammaproteobacteria</taxon>
        <taxon>Nevskiales</taxon>
        <taxon>Nevskiaceae</taxon>
        <taxon>Solimonas</taxon>
    </lineage>
</organism>
<dbReference type="EMBL" id="FOFS01000006">
    <property type="protein sequence ID" value="SEQ38610.1"/>
    <property type="molecule type" value="Genomic_DNA"/>
</dbReference>
<dbReference type="InterPro" id="IPR039563">
    <property type="entry name" value="Peptidase_C39_single_dom"/>
</dbReference>
<keyword evidence="4" id="KW-1185">Reference proteome</keyword>
<dbReference type="PROSITE" id="PS50005">
    <property type="entry name" value="TPR"/>
    <property type="match status" value="1"/>
</dbReference>
<sequence length="312" mass="33170">MRLLAAGLLAGCAAAPPMPQPTGRAVELQEVVFHPQKRYQCGPAALATALDASGVTVSPDALVAEVYLPDRKGSLQSEMIAAARRHERVAVRIPGTQEAIVQQLEAGTPVLLLLNLGFSWLPVWHYAVVVGYAPQEPSYVLRSGTSRRAIMSTGALARSWAYSEQWAVVLSALDRIPVSAEPKQWLAAVAPFESLGRYELATQGYQAAVARWPDSALAWTALGNVTARRAQWAAAVRYYGKAIALQDSVITRNNRASALGELQCRALAIADLEAARRLDSQGRYAAALADTLAGLPAQGACPATLGDGDSES</sequence>
<dbReference type="CDD" id="cd02549">
    <property type="entry name" value="Peptidase_C39A"/>
    <property type="match status" value="1"/>
</dbReference>